<dbReference type="PROSITE" id="PS00525">
    <property type="entry name" value="RIBOSOMAL_L6_1"/>
    <property type="match status" value="1"/>
</dbReference>
<comment type="similarity">
    <text evidence="1 6 7">Belongs to the universal ribosomal protein uL6 family.</text>
</comment>
<comment type="subunit">
    <text evidence="6">Part of the 50S ribosomal subunit.</text>
</comment>
<dbReference type="GO" id="GO:0019843">
    <property type="term" value="F:rRNA binding"/>
    <property type="evidence" value="ECO:0007669"/>
    <property type="project" value="UniProtKB-UniRule"/>
</dbReference>
<gene>
    <name evidence="6 10" type="primary">rplF</name>
</gene>
<dbReference type="InterPro" id="IPR036789">
    <property type="entry name" value="Ribosomal_uL6-like_a/b-dom_sf"/>
</dbReference>
<keyword evidence="4 6" id="KW-0689">Ribosomal protein</keyword>
<evidence type="ECO:0000256" key="8">
    <source>
        <dbReference type="RuleBase" id="RU003870"/>
    </source>
</evidence>
<keyword evidence="5 6" id="KW-0687">Ribonucleoprotein</keyword>
<dbReference type="InterPro" id="IPR020040">
    <property type="entry name" value="Ribosomal_uL6_a/b-dom"/>
</dbReference>
<dbReference type="InterPro" id="IPR000702">
    <property type="entry name" value="Ribosomal_uL6-like"/>
</dbReference>
<dbReference type="InterPro" id="IPR019906">
    <property type="entry name" value="Ribosomal_uL6_bac-type"/>
</dbReference>
<dbReference type="PANTHER" id="PTHR11655:SF14">
    <property type="entry name" value="LARGE RIBOSOMAL SUBUNIT PROTEIN UL6M"/>
    <property type="match status" value="1"/>
</dbReference>
<evidence type="ECO:0000313" key="10">
    <source>
        <dbReference type="EMBL" id="AKQ05255.1"/>
    </source>
</evidence>
<dbReference type="SUPFAM" id="SSF56053">
    <property type="entry name" value="Ribosomal protein L6"/>
    <property type="match status" value="2"/>
</dbReference>
<reference evidence="10" key="1">
    <citation type="journal article" date="2015" name="ISME J.">
        <title>Aquifer environment selects for microbial species cohorts in sediment and groundwater.</title>
        <authorList>
            <person name="Hug L.A."/>
            <person name="Thomas B.C."/>
            <person name="Brown C.T."/>
            <person name="Frischkorn K.R."/>
            <person name="Williams K.H."/>
            <person name="Tringe S.G."/>
            <person name="Banfield J.F."/>
        </authorList>
    </citation>
    <scope>NUCLEOTIDE SEQUENCE</scope>
</reference>
<dbReference type="GO" id="GO:0002181">
    <property type="term" value="P:cytoplasmic translation"/>
    <property type="evidence" value="ECO:0007669"/>
    <property type="project" value="TreeGrafter"/>
</dbReference>
<evidence type="ECO:0000256" key="3">
    <source>
        <dbReference type="ARBA" id="ARBA00022884"/>
    </source>
</evidence>
<protein>
    <recommendedName>
        <fullName evidence="6">Large ribosomal subunit protein uL6</fullName>
    </recommendedName>
</protein>
<name>A0A0H4TE65_9BACT</name>
<sequence length="178" mass="19516">MSRIGRKEIPVPKGVEVKVADGVVRVKGPKGELSKAIHAAVSVTLADGQVRVARSSDEKFHKSLHGMLRNEIQNMLEGVTRGYERVLEITGVGYRAQLQGRSLLLNLGYTHQIDFPLPAGIDASVEKQTTVTIRGVDKYLVGQTAAKIRAMRKPEPYKGKGIKYAGERIIRKEGKTGK</sequence>
<dbReference type="EMBL" id="KT007067">
    <property type="protein sequence ID" value="AKQ05255.1"/>
    <property type="molecule type" value="Genomic_DNA"/>
</dbReference>
<accession>A0A0H4TE65</accession>
<dbReference type="PANTHER" id="PTHR11655">
    <property type="entry name" value="60S/50S RIBOSOMAL PROTEIN L6/L9"/>
    <property type="match status" value="1"/>
</dbReference>
<dbReference type="PIRSF" id="PIRSF002162">
    <property type="entry name" value="Ribosomal_L6"/>
    <property type="match status" value="1"/>
</dbReference>
<keyword evidence="2 6" id="KW-0699">rRNA-binding</keyword>
<dbReference type="FunFam" id="3.90.930.12:FF:000001">
    <property type="entry name" value="50S ribosomal protein L6"/>
    <property type="match status" value="1"/>
</dbReference>
<dbReference type="InterPro" id="IPR002358">
    <property type="entry name" value="Ribosomal_uL6_CS"/>
</dbReference>
<dbReference type="Pfam" id="PF00347">
    <property type="entry name" value="Ribosomal_L6"/>
    <property type="match status" value="2"/>
</dbReference>
<dbReference type="GO" id="GO:0003735">
    <property type="term" value="F:structural constituent of ribosome"/>
    <property type="evidence" value="ECO:0007669"/>
    <property type="project" value="UniProtKB-UniRule"/>
</dbReference>
<comment type="function">
    <text evidence="6 8">This protein binds to the 23S rRNA, and is important in its secondary structure. It is located near the subunit interface in the base of the L7/L12 stalk, and near the tRNA binding site of the peptidyltransferase center.</text>
</comment>
<organism evidence="10">
    <name type="scientific">uncultured Nitrospirae bacterium Rifle_16ft_4_minimus_27962</name>
    <dbReference type="NCBI Taxonomy" id="1665128"/>
    <lineage>
        <taxon>Bacteria</taxon>
        <taxon>Pseudomonadati</taxon>
        <taxon>Nitrospirota</taxon>
        <taxon>environmental samples</taxon>
    </lineage>
</organism>
<dbReference type="PRINTS" id="PR00059">
    <property type="entry name" value="RIBOSOMALL6"/>
</dbReference>
<feature type="domain" description="Large ribosomal subunit protein uL6 alpha-beta" evidence="9">
    <location>
        <begin position="11"/>
        <end position="82"/>
    </location>
</feature>
<evidence type="ECO:0000256" key="2">
    <source>
        <dbReference type="ARBA" id="ARBA00022730"/>
    </source>
</evidence>
<evidence type="ECO:0000256" key="5">
    <source>
        <dbReference type="ARBA" id="ARBA00023274"/>
    </source>
</evidence>
<keyword evidence="3 6" id="KW-0694">RNA-binding</keyword>
<dbReference type="FunFam" id="3.90.930.12:FF:000002">
    <property type="entry name" value="50S ribosomal protein L6"/>
    <property type="match status" value="1"/>
</dbReference>
<evidence type="ECO:0000256" key="4">
    <source>
        <dbReference type="ARBA" id="ARBA00022980"/>
    </source>
</evidence>
<evidence type="ECO:0000256" key="6">
    <source>
        <dbReference type="HAMAP-Rule" id="MF_01365"/>
    </source>
</evidence>
<evidence type="ECO:0000256" key="7">
    <source>
        <dbReference type="RuleBase" id="RU003869"/>
    </source>
</evidence>
<dbReference type="Gene3D" id="3.90.930.12">
    <property type="entry name" value="Ribosomal protein L6, alpha-beta domain"/>
    <property type="match status" value="2"/>
</dbReference>
<proteinExistence type="inferred from homology"/>
<dbReference type="NCBIfam" id="TIGR03654">
    <property type="entry name" value="L6_bact"/>
    <property type="match status" value="1"/>
</dbReference>
<evidence type="ECO:0000256" key="1">
    <source>
        <dbReference type="ARBA" id="ARBA00009356"/>
    </source>
</evidence>
<feature type="domain" description="Large ribosomal subunit protein uL6 alpha-beta" evidence="9">
    <location>
        <begin position="91"/>
        <end position="164"/>
    </location>
</feature>
<dbReference type="AlphaFoldDB" id="A0A0H4TE65"/>
<evidence type="ECO:0000259" key="9">
    <source>
        <dbReference type="Pfam" id="PF00347"/>
    </source>
</evidence>
<dbReference type="HAMAP" id="MF_01365_B">
    <property type="entry name" value="Ribosomal_uL6_B"/>
    <property type="match status" value="1"/>
</dbReference>
<dbReference type="GO" id="GO:0022625">
    <property type="term" value="C:cytosolic large ribosomal subunit"/>
    <property type="evidence" value="ECO:0007669"/>
    <property type="project" value="UniProtKB-UniRule"/>
</dbReference>